<proteinExistence type="predicted"/>
<protein>
    <submittedName>
        <fullName evidence="1">Uncharacterized protein</fullName>
    </submittedName>
</protein>
<evidence type="ECO:0000313" key="1">
    <source>
        <dbReference type="EMBL" id="UOQ45827.1"/>
    </source>
</evidence>
<sequence length="59" mass="6750">MMWLLLLIPAAIITVAIYFEKRGKREAQEANLSMKDRTMLEQDYIEHGAGNEASKPENL</sequence>
<gene>
    <name evidence="1" type="ORF">MUN89_07825</name>
</gene>
<dbReference type="EMBL" id="CP095073">
    <property type="protein sequence ID" value="UOQ45827.1"/>
    <property type="molecule type" value="Genomic_DNA"/>
</dbReference>
<dbReference type="Proteomes" id="UP000831787">
    <property type="component" value="Chromosome"/>
</dbReference>
<keyword evidence="2" id="KW-1185">Reference proteome</keyword>
<organism evidence="1 2">
    <name type="scientific">Halobacillus salinarum</name>
    <dbReference type="NCBI Taxonomy" id="2932257"/>
    <lineage>
        <taxon>Bacteria</taxon>
        <taxon>Bacillati</taxon>
        <taxon>Bacillota</taxon>
        <taxon>Bacilli</taxon>
        <taxon>Bacillales</taxon>
        <taxon>Bacillaceae</taxon>
        <taxon>Halobacillus</taxon>
    </lineage>
</organism>
<reference evidence="1 2" key="1">
    <citation type="submission" date="2022-04" db="EMBL/GenBank/DDBJ databases">
        <title>Halobacillus sp. isolated from saltern.</title>
        <authorList>
            <person name="Won M."/>
            <person name="Lee C.-M."/>
            <person name="Woen H.-Y."/>
            <person name="Kwon S.-W."/>
        </authorList>
    </citation>
    <scope>NUCLEOTIDE SEQUENCE [LARGE SCALE GENOMIC DNA]</scope>
    <source>
        <strain evidence="1 2">SSBR10-3</strain>
    </source>
</reference>
<dbReference type="RefSeq" id="WP_244712709.1">
    <property type="nucleotide sequence ID" value="NZ_CP095073.1"/>
</dbReference>
<name>A0ABY4EQ88_9BACI</name>
<accession>A0ABY4EQ88</accession>
<evidence type="ECO:0000313" key="2">
    <source>
        <dbReference type="Proteomes" id="UP000831787"/>
    </source>
</evidence>